<dbReference type="RefSeq" id="XP_042923589.1">
    <property type="nucleotide sequence ID" value="XM_043062883.1"/>
</dbReference>
<evidence type="ECO:0000256" key="2">
    <source>
        <dbReference type="ARBA" id="ARBA00006599"/>
    </source>
</evidence>
<evidence type="ECO:0000256" key="1">
    <source>
        <dbReference type="ARBA" id="ARBA00004829"/>
    </source>
</evidence>
<organism evidence="4 5">
    <name type="scientific">Chlamydomonas reinhardtii</name>
    <name type="common">Chlamydomonas smithii</name>
    <dbReference type="NCBI Taxonomy" id="3055"/>
    <lineage>
        <taxon>Eukaryota</taxon>
        <taxon>Viridiplantae</taxon>
        <taxon>Chlorophyta</taxon>
        <taxon>core chlorophytes</taxon>
        <taxon>Chlorophyceae</taxon>
        <taxon>CS clade</taxon>
        <taxon>Chlamydomonadales</taxon>
        <taxon>Chlamydomonadaceae</taxon>
        <taxon>Chlamydomonas</taxon>
    </lineage>
</organism>
<evidence type="ECO:0000256" key="3">
    <source>
        <dbReference type="SAM" id="Phobius"/>
    </source>
</evidence>
<evidence type="ECO:0000313" key="5">
    <source>
        <dbReference type="Proteomes" id="UP000006906"/>
    </source>
</evidence>
<dbReference type="SUPFAM" id="SSF51905">
    <property type="entry name" value="FAD/NAD(P)-binding domain"/>
    <property type="match status" value="1"/>
</dbReference>
<dbReference type="PaxDb" id="3055-EDP08506"/>
<dbReference type="PANTHER" id="PTHR39757:SF3">
    <property type="entry name" value="LYCOPENE EPSILON CYCLASE, CHLOROPLASTIC"/>
    <property type="match status" value="1"/>
</dbReference>
<dbReference type="RefSeq" id="XP_001696529.1">
    <property type="nucleotide sequence ID" value="XM_001696477.2"/>
</dbReference>
<dbReference type="SMR" id="A8HWI0"/>
<dbReference type="KEGG" id="cre:CHLRE_06g267600v5"/>
<keyword evidence="3" id="KW-0472">Membrane</keyword>
<keyword evidence="3" id="KW-1133">Transmembrane helix</keyword>
<dbReference type="AlphaFoldDB" id="A8HWI0"/>
<keyword evidence="3" id="KW-0812">Transmembrane</keyword>
<dbReference type="Gramene" id="PNW81950">
    <property type="protein sequence ID" value="PNW81950"/>
    <property type="gene ID" value="CHLRE_06g267600v5"/>
</dbReference>
<dbReference type="NCBIfam" id="TIGR01790">
    <property type="entry name" value="carotene-cycl"/>
    <property type="match status" value="1"/>
</dbReference>
<reference evidence="4 5" key="1">
    <citation type="journal article" date="2007" name="Science">
        <title>The Chlamydomonas genome reveals the evolution of key animal and plant functions.</title>
        <authorList>
            <person name="Merchant S.S."/>
            <person name="Prochnik S.E."/>
            <person name="Vallon O."/>
            <person name="Harris E.H."/>
            <person name="Karpowicz S.J."/>
            <person name="Witman G.B."/>
            <person name="Terry A."/>
            <person name="Salamov A."/>
            <person name="Fritz-Laylin L.K."/>
            <person name="Marechal-Drouard L."/>
            <person name="Marshall W.F."/>
            <person name="Qu L.H."/>
            <person name="Nelson D.R."/>
            <person name="Sanderfoot A.A."/>
            <person name="Spalding M.H."/>
            <person name="Kapitonov V.V."/>
            <person name="Ren Q."/>
            <person name="Ferris P."/>
            <person name="Lindquist E."/>
            <person name="Shapiro H."/>
            <person name="Lucas S.M."/>
            <person name="Grimwood J."/>
            <person name="Schmutz J."/>
            <person name="Cardol P."/>
            <person name="Cerutti H."/>
            <person name="Chanfreau G."/>
            <person name="Chen C.L."/>
            <person name="Cognat V."/>
            <person name="Croft M.T."/>
            <person name="Dent R."/>
            <person name="Dutcher S."/>
            <person name="Fernandez E."/>
            <person name="Fukuzawa H."/>
            <person name="Gonzalez-Ballester D."/>
            <person name="Gonzalez-Halphen D."/>
            <person name="Hallmann A."/>
            <person name="Hanikenne M."/>
            <person name="Hippler M."/>
            <person name="Inwood W."/>
            <person name="Jabbari K."/>
            <person name="Kalanon M."/>
            <person name="Kuras R."/>
            <person name="Lefebvre P.A."/>
            <person name="Lemaire S.D."/>
            <person name="Lobanov A.V."/>
            <person name="Lohr M."/>
            <person name="Manuell A."/>
            <person name="Meier I."/>
            <person name="Mets L."/>
            <person name="Mittag M."/>
            <person name="Mittelmeier T."/>
            <person name="Moroney J.V."/>
            <person name="Moseley J."/>
            <person name="Napoli C."/>
            <person name="Nedelcu A.M."/>
            <person name="Niyogi K."/>
            <person name="Novoselov S.V."/>
            <person name="Paulsen I.T."/>
            <person name="Pazour G."/>
            <person name="Purton S."/>
            <person name="Ral J.P."/>
            <person name="Riano-Pachon D.M."/>
            <person name="Riekhof W."/>
            <person name="Rymarquis L."/>
            <person name="Schroda M."/>
            <person name="Stern D."/>
            <person name="Umen J."/>
            <person name="Willows R."/>
            <person name="Wilson N."/>
            <person name="Zimmer S.L."/>
            <person name="Allmer J."/>
            <person name="Balk J."/>
            <person name="Bisova K."/>
            <person name="Chen C.J."/>
            <person name="Elias M."/>
            <person name="Gendler K."/>
            <person name="Hauser C."/>
            <person name="Lamb M.R."/>
            <person name="Ledford H."/>
            <person name="Long J.C."/>
            <person name="Minagawa J."/>
            <person name="Page M.D."/>
            <person name="Pan J."/>
            <person name="Pootakham W."/>
            <person name="Roje S."/>
            <person name="Rose A."/>
            <person name="Stahlberg E."/>
            <person name="Terauchi A.M."/>
            <person name="Yang P."/>
            <person name="Ball S."/>
            <person name="Bowler C."/>
            <person name="Dieckmann C.L."/>
            <person name="Gladyshev V.N."/>
            <person name="Green P."/>
            <person name="Jorgensen R."/>
            <person name="Mayfield S."/>
            <person name="Mueller-Roeber B."/>
            <person name="Rajamani S."/>
            <person name="Sayre R.T."/>
            <person name="Brokstein P."/>
            <person name="Dubchak I."/>
            <person name="Goodstein D."/>
            <person name="Hornick L."/>
            <person name="Huang Y.W."/>
            <person name="Jhaveri J."/>
            <person name="Luo Y."/>
            <person name="Martinez D."/>
            <person name="Ngau W.C."/>
            <person name="Otillar B."/>
            <person name="Poliakov A."/>
            <person name="Porter A."/>
            <person name="Szajkowski L."/>
            <person name="Werner G."/>
            <person name="Zhou K."/>
            <person name="Grigoriev I.V."/>
            <person name="Rokhsar D.S."/>
            <person name="Grossman A.R."/>
        </authorList>
    </citation>
    <scope>NUCLEOTIDE SEQUENCE [LARGE SCALE GENOMIC DNA]</scope>
    <source>
        <strain evidence="5">CC-503</strain>
        <strain evidence="4">CC-503 cw92 mt+</strain>
    </source>
</reference>
<dbReference type="InterPro" id="IPR036188">
    <property type="entry name" value="FAD/NAD-bd_sf"/>
</dbReference>
<dbReference type="Proteomes" id="UP000006906">
    <property type="component" value="Chromosome 6"/>
</dbReference>
<dbReference type="eggNOG" id="ENOG502QT61">
    <property type="taxonomic scope" value="Eukaryota"/>
</dbReference>
<dbReference type="GO" id="GO:0045435">
    <property type="term" value="F:lycopene epsilon cyclase activity"/>
    <property type="evidence" value="ECO:0000318"/>
    <property type="project" value="GO_Central"/>
</dbReference>
<dbReference type="STRING" id="3055.A8HWI0"/>
<feature type="transmembrane region" description="Helical" evidence="3">
    <location>
        <begin position="492"/>
        <end position="518"/>
    </location>
</feature>
<protein>
    <submittedName>
        <fullName evidence="4">Uncharacterized protein</fullName>
    </submittedName>
</protein>
<evidence type="ECO:0000313" key="4">
    <source>
        <dbReference type="EMBL" id="PNW81950.1"/>
    </source>
</evidence>
<comment type="pathway">
    <text evidence="1">Carotenoid biosynthesis.</text>
</comment>
<dbReference type="Pfam" id="PF05834">
    <property type="entry name" value="Lycopene_cycl"/>
    <property type="match status" value="1"/>
</dbReference>
<dbReference type="HOGENOM" id="CLU_032956_1_0_1"/>
<name>A8HWI0_CHLRE</name>
<reference evidence="4" key="2">
    <citation type="submission" date="2017-07" db="EMBL/GenBank/DDBJ databases">
        <title>WGS assembly of Chlamydomonas reinhardtii.</title>
        <authorList>
            <consortium name="Chlamydomonas Annotation Team"/>
            <consortium name="JGI Annotation Team"/>
            <person name="Merchant S.S."/>
            <person name="Prochnik S.E."/>
            <person name="Vallon O."/>
            <person name="Harris E.H."/>
            <person name="Karpowicz S.J."/>
            <person name="Witman G.B."/>
            <person name="Terry A."/>
            <person name="Salamov A."/>
            <person name="Fritz-Laylin L.K."/>
            <person name="Marechal-Drouard L."/>
            <person name="Marshall W.F."/>
            <person name="Qu L.H."/>
            <person name="Nelson D.R."/>
            <person name="Sanderfoot A.A."/>
            <person name="Spalding M.H."/>
            <person name="Kapitonov V.V."/>
            <person name="Ren Q."/>
            <person name="Ferris P."/>
            <person name="Lindquist E."/>
            <person name="Shapiro H."/>
            <person name="Lucas S.M."/>
            <person name="Grimwood J."/>
            <person name="Schmutz J."/>
            <person name="Grigoriev I.V."/>
            <person name="Rokhsar D.S."/>
        </authorList>
    </citation>
    <scope>NUCLEOTIDE SEQUENCE</scope>
    <source>
        <strain evidence="4">CC-503 cw92 mt+</strain>
    </source>
</reference>
<gene>
    <name evidence="4" type="ORF">CHLRE_06g267600v5</name>
</gene>
<dbReference type="GO" id="GO:0016117">
    <property type="term" value="P:carotenoid biosynthetic process"/>
    <property type="evidence" value="ECO:0007669"/>
    <property type="project" value="InterPro"/>
</dbReference>
<dbReference type="ExpressionAtlas" id="A8HWI0">
    <property type="expression patterns" value="baseline"/>
</dbReference>
<dbReference type="EMBL" id="CM008967">
    <property type="protein sequence ID" value="PNW81950.1"/>
    <property type="molecule type" value="Genomic_DNA"/>
</dbReference>
<proteinExistence type="inferred from homology"/>
<dbReference type="OrthoDB" id="1716816at2759"/>
<dbReference type="Gene3D" id="3.50.50.60">
    <property type="entry name" value="FAD/NAD(P)-binding domain"/>
    <property type="match status" value="1"/>
</dbReference>
<dbReference type="PANTHER" id="PTHR39757">
    <property type="match status" value="1"/>
</dbReference>
<dbReference type="Gramene" id="PNW81949">
    <property type="protein sequence ID" value="PNW81949"/>
    <property type="gene ID" value="CHLRE_06g267600v5"/>
</dbReference>
<comment type="similarity">
    <text evidence="2">Belongs to the lycopene cyclase family.</text>
</comment>
<dbReference type="OMA" id="QTCYGIV"/>
<sequence>MLHQISAKRCGASGVVRGAAGLQAFSTKLVAPLPARRVACQVVSTETEAPTIVLDRPGRTVQPELSIPAALNQEIREGHYEAALVKEQANKADASQAAIASVLKPADTTVTADVTIVGAGPAGLFLAAELGKRGMSVNVLGLDVPIVNNYGVWTDEFEALGLTHTLECSWPDAVCYFGEGNQVSVGRGYGRVSRRLLREHLLKICEAAGVRFSSAEVADIKVVEEGKLTQLTTKEGAVYSSRLTTLAAGAAAGKFLRYEEDAPIVAAQTAYGIEAEVEGYDAAYPGDLMTFMDFRRHHTGLHDGTALKFVPGRHPNSGDGTWGSSEECPSFLYAMPLGGKRVFLEETCLVAKPALPFAVLKRRLTRRLKAMGISVTKIHEEEWSYIPVGGPLPLPDQSVTAFGAAANLVHPATGFSVSRSFREAPQVADELQAALRDGLDVSAASRRVWERLWPQEKRTQASFHVFGMELLATLDLNATNDFFNTFFRLPPFYWRGFLASTLSSGQLIAFALVVFTLAPWNIKYKLIEHLITDPAGGYLIRAYQAQWDSSQQAPSAATAAAVLLLSNELMTRAVLKALESGSA</sequence>
<accession>A8HWI0</accession>
<dbReference type="GO" id="GO:0016705">
    <property type="term" value="F:oxidoreductase activity, acting on paired donors, with incorporation or reduction of molecular oxygen"/>
    <property type="evidence" value="ECO:0007669"/>
    <property type="project" value="InterPro"/>
</dbReference>
<dbReference type="GeneID" id="5721910"/>
<dbReference type="EMBL" id="CM008967">
    <property type="protein sequence ID" value="PNW81949.1"/>
    <property type="molecule type" value="Genomic_DNA"/>
</dbReference>
<dbReference type="InterPro" id="IPR010108">
    <property type="entry name" value="Lycopene_cyclase_b/e"/>
</dbReference>
<keyword evidence="5" id="KW-1185">Reference proteome</keyword>
<dbReference type="FunCoup" id="A8HWI0">
    <property type="interactions" value="217"/>
</dbReference>